<dbReference type="InterPro" id="IPR023408">
    <property type="entry name" value="MscS_beta-dom_sf"/>
</dbReference>
<evidence type="ECO:0000313" key="8">
    <source>
        <dbReference type="EMBL" id="PAB61033.1"/>
    </source>
</evidence>
<reference evidence="8 9" key="1">
    <citation type="submission" date="2017-06" db="EMBL/GenBank/DDBJ databases">
        <title>Draft genome sequence of anaerobic fermentative bacterium Anaeromicrobium sediminis DY2726D isolated from West Pacific Ocean sediments.</title>
        <authorList>
            <person name="Zeng X."/>
        </authorList>
    </citation>
    <scope>NUCLEOTIDE SEQUENCE [LARGE SCALE GENOMIC DNA]</scope>
    <source>
        <strain evidence="8 9">DY2726D</strain>
    </source>
</reference>
<evidence type="ECO:0000256" key="4">
    <source>
        <dbReference type="ARBA" id="ARBA00022989"/>
    </source>
</evidence>
<dbReference type="Gene3D" id="3.30.70.100">
    <property type="match status" value="1"/>
</dbReference>
<comment type="caution">
    <text evidence="8">The sequence shown here is derived from an EMBL/GenBank/DDBJ whole genome shotgun (WGS) entry which is preliminary data.</text>
</comment>
<comment type="subcellular location">
    <subcellularLocation>
        <location evidence="1">Cell membrane</location>
        <topology evidence="1">Multi-pass membrane protein</topology>
    </subcellularLocation>
</comment>
<dbReference type="GO" id="GO:0055085">
    <property type="term" value="P:transmembrane transport"/>
    <property type="evidence" value="ECO:0007669"/>
    <property type="project" value="InterPro"/>
</dbReference>
<evidence type="ECO:0000313" key="9">
    <source>
        <dbReference type="Proteomes" id="UP000216024"/>
    </source>
</evidence>
<dbReference type="OrthoDB" id="9809206at2"/>
<dbReference type="PANTHER" id="PTHR30566:SF5">
    <property type="entry name" value="MECHANOSENSITIVE ION CHANNEL PROTEIN 1, MITOCHONDRIAL-RELATED"/>
    <property type="match status" value="1"/>
</dbReference>
<dbReference type="Pfam" id="PF00924">
    <property type="entry name" value="MS_channel_2nd"/>
    <property type="match status" value="1"/>
</dbReference>
<dbReference type="InterPro" id="IPR011066">
    <property type="entry name" value="MscS_channel_C_sf"/>
</dbReference>
<dbReference type="InterPro" id="IPR006685">
    <property type="entry name" value="MscS_channel_2nd"/>
</dbReference>
<dbReference type="SUPFAM" id="SSF82689">
    <property type="entry name" value="Mechanosensitive channel protein MscS (YggB), C-terminal domain"/>
    <property type="match status" value="1"/>
</dbReference>
<dbReference type="SUPFAM" id="SSF50182">
    <property type="entry name" value="Sm-like ribonucleoproteins"/>
    <property type="match status" value="1"/>
</dbReference>
<dbReference type="PANTHER" id="PTHR30566">
    <property type="entry name" value="YNAI-RELATED MECHANOSENSITIVE ION CHANNEL"/>
    <property type="match status" value="1"/>
</dbReference>
<keyword evidence="3 6" id="KW-0812">Transmembrane</keyword>
<dbReference type="Gene3D" id="1.10.287.1260">
    <property type="match status" value="1"/>
</dbReference>
<feature type="domain" description="Mechanosensitive ion channel MscS" evidence="7">
    <location>
        <begin position="95"/>
        <end position="171"/>
    </location>
</feature>
<accession>A0A267MQH9</accession>
<dbReference type="InterPro" id="IPR010920">
    <property type="entry name" value="LSM_dom_sf"/>
</dbReference>
<dbReference type="AlphaFoldDB" id="A0A267MQH9"/>
<proteinExistence type="predicted"/>
<gene>
    <name evidence="8" type="ORF">CCE28_00965</name>
</gene>
<protein>
    <recommendedName>
        <fullName evidence="7">Mechanosensitive ion channel MscS domain-containing protein</fullName>
    </recommendedName>
</protein>
<evidence type="ECO:0000256" key="3">
    <source>
        <dbReference type="ARBA" id="ARBA00022692"/>
    </source>
</evidence>
<name>A0A267MQH9_9FIRM</name>
<sequence length="289" mass="34174">MQVAWAYINENHLLYKGGWTLIGLIITLLLIRVINRVLYSIMEHNNKYYVAKKRVYYFFSSVFVICSIFLWLDSMDSLTTYFGLVSAGIAIALKDLFANIVAWIFIILRKPFEVSDRILINDQQGDVIDIRMFQFTLMEISSYEDGEQSTGRIVNIPNYYIFVNSLINYNKGFKYIWNEIRVLITFESDWQKAKEILTDISNNHSLHLSDEASKMIQQAKKRYMIHYNKLTPIVYMDVKESGIQLTMRYLCMPRQRRTTVNNIWQDILQRFDKEENIKLAYPTIRVTQS</sequence>
<evidence type="ECO:0000259" key="7">
    <source>
        <dbReference type="Pfam" id="PF00924"/>
    </source>
</evidence>
<feature type="transmembrane region" description="Helical" evidence="6">
    <location>
        <begin position="84"/>
        <end position="108"/>
    </location>
</feature>
<organism evidence="8 9">
    <name type="scientific">Anaeromicrobium sediminis</name>
    <dbReference type="NCBI Taxonomy" id="1478221"/>
    <lineage>
        <taxon>Bacteria</taxon>
        <taxon>Bacillati</taxon>
        <taxon>Bacillota</taxon>
        <taxon>Clostridia</taxon>
        <taxon>Peptostreptococcales</taxon>
        <taxon>Thermotaleaceae</taxon>
        <taxon>Anaeromicrobium</taxon>
    </lineage>
</organism>
<dbReference type="EMBL" id="NIBG01000001">
    <property type="protein sequence ID" value="PAB61033.1"/>
    <property type="molecule type" value="Genomic_DNA"/>
</dbReference>
<keyword evidence="5 6" id="KW-0472">Membrane</keyword>
<keyword evidence="4 6" id="KW-1133">Transmembrane helix</keyword>
<dbReference type="RefSeq" id="WP_095130062.1">
    <property type="nucleotide sequence ID" value="NZ_NIBG01000001.1"/>
</dbReference>
<feature type="transmembrane region" description="Helical" evidence="6">
    <location>
        <begin position="55"/>
        <end position="72"/>
    </location>
</feature>
<evidence type="ECO:0000256" key="1">
    <source>
        <dbReference type="ARBA" id="ARBA00004651"/>
    </source>
</evidence>
<dbReference type="Proteomes" id="UP000216024">
    <property type="component" value="Unassembled WGS sequence"/>
</dbReference>
<dbReference type="GO" id="GO:0005886">
    <property type="term" value="C:plasma membrane"/>
    <property type="evidence" value="ECO:0007669"/>
    <property type="project" value="UniProtKB-SubCell"/>
</dbReference>
<evidence type="ECO:0000256" key="2">
    <source>
        <dbReference type="ARBA" id="ARBA00022475"/>
    </source>
</evidence>
<evidence type="ECO:0000256" key="5">
    <source>
        <dbReference type="ARBA" id="ARBA00023136"/>
    </source>
</evidence>
<feature type="transmembrane region" description="Helical" evidence="6">
    <location>
        <begin position="13"/>
        <end position="34"/>
    </location>
</feature>
<evidence type="ECO:0000256" key="6">
    <source>
        <dbReference type="SAM" id="Phobius"/>
    </source>
</evidence>
<keyword evidence="9" id="KW-1185">Reference proteome</keyword>
<keyword evidence="2" id="KW-1003">Cell membrane</keyword>
<dbReference type="Gene3D" id="2.30.30.60">
    <property type="match status" value="1"/>
</dbReference>